<evidence type="ECO:0000313" key="1">
    <source>
        <dbReference type="EMBL" id="KAI0038283.1"/>
    </source>
</evidence>
<feature type="non-terminal residue" evidence="1">
    <location>
        <position position="283"/>
    </location>
</feature>
<name>A0ACB8R2R5_9AGAM</name>
<reference evidence="1" key="2">
    <citation type="journal article" date="2022" name="New Phytol.">
        <title>Evolutionary transition to the ectomycorrhizal habit in the genomes of a hyperdiverse lineage of mushroom-forming fungi.</title>
        <authorList>
            <person name="Looney B."/>
            <person name="Miyauchi S."/>
            <person name="Morin E."/>
            <person name="Drula E."/>
            <person name="Courty P.E."/>
            <person name="Kohler A."/>
            <person name="Kuo A."/>
            <person name="LaButti K."/>
            <person name="Pangilinan J."/>
            <person name="Lipzen A."/>
            <person name="Riley R."/>
            <person name="Andreopoulos W."/>
            <person name="He G."/>
            <person name="Johnson J."/>
            <person name="Nolan M."/>
            <person name="Tritt A."/>
            <person name="Barry K.W."/>
            <person name="Grigoriev I.V."/>
            <person name="Nagy L.G."/>
            <person name="Hibbett D."/>
            <person name="Henrissat B."/>
            <person name="Matheny P.B."/>
            <person name="Labbe J."/>
            <person name="Martin F.M."/>
        </authorList>
    </citation>
    <scope>NUCLEOTIDE SEQUENCE</scope>
    <source>
        <strain evidence="1">FP105234-sp</strain>
    </source>
</reference>
<comment type="caution">
    <text evidence="1">The sequence shown here is derived from an EMBL/GenBank/DDBJ whole genome shotgun (WGS) entry which is preliminary data.</text>
</comment>
<organism evidence="1 2">
    <name type="scientific">Auriscalpium vulgare</name>
    <dbReference type="NCBI Taxonomy" id="40419"/>
    <lineage>
        <taxon>Eukaryota</taxon>
        <taxon>Fungi</taxon>
        <taxon>Dikarya</taxon>
        <taxon>Basidiomycota</taxon>
        <taxon>Agaricomycotina</taxon>
        <taxon>Agaricomycetes</taxon>
        <taxon>Russulales</taxon>
        <taxon>Auriscalpiaceae</taxon>
        <taxon>Auriscalpium</taxon>
    </lineage>
</organism>
<accession>A0ACB8R2R5</accession>
<reference evidence="1" key="1">
    <citation type="submission" date="2021-02" db="EMBL/GenBank/DDBJ databases">
        <authorList>
            <consortium name="DOE Joint Genome Institute"/>
            <person name="Ahrendt S."/>
            <person name="Looney B.P."/>
            <person name="Miyauchi S."/>
            <person name="Morin E."/>
            <person name="Drula E."/>
            <person name="Courty P.E."/>
            <person name="Chicoki N."/>
            <person name="Fauchery L."/>
            <person name="Kohler A."/>
            <person name="Kuo A."/>
            <person name="Labutti K."/>
            <person name="Pangilinan J."/>
            <person name="Lipzen A."/>
            <person name="Riley R."/>
            <person name="Andreopoulos W."/>
            <person name="He G."/>
            <person name="Johnson J."/>
            <person name="Barry K.W."/>
            <person name="Grigoriev I.V."/>
            <person name="Nagy L."/>
            <person name="Hibbett D."/>
            <person name="Henrissat B."/>
            <person name="Matheny P.B."/>
            <person name="Labbe J."/>
            <person name="Martin F."/>
        </authorList>
    </citation>
    <scope>NUCLEOTIDE SEQUENCE</scope>
    <source>
        <strain evidence="1">FP105234-sp</strain>
    </source>
</reference>
<keyword evidence="2" id="KW-1185">Reference proteome</keyword>
<dbReference type="Proteomes" id="UP000814033">
    <property type="component" value="Unassembled WGS sequence"/>
</dbReference>
<sequence length="283" mass="29700">MSSSSSASDPDPDTSTPKLTASPSSSQDRIVRFDDACVLIPAPAPRSRLPKLLTKSYSLPIFKRRPSPGPRSPPPTDEPPSFNTSLSKSKNSPSPSRGRPRDDVPALHLQPCLVHPGPHSAGPRMPPRRASLPPPAHGPRVTVPLRECCAACFSGTESAGAAGWTETFSRAARRRRSASVDLVPAPVPAPPRRPSSGEWVLAAPVHAAFAGVSVDEAAKRVGEEPVEGGDETPPDEDDESDEAYLPALLAHRAARHSLSPIQSTNASTDDLPAPATPLAPAPP</sequence>
<evidence type="ECO:0000313" key="2">
    <source>
        <dbReference type="Proteomes" id="UP000814033"/>
    </source>
</evidence>
<gene>
    <name evidence="1" type="ORF">FA95DRAFT_1269792</name>
</gene>
<protein>
    <submittedName>
        <fullName evidence="1">Uncharacterized protein</fullName>
    </submittedName>
</protein>
<proteinExistence type="predicted"/>
<dbReference type="EMBL" id="MU276543">
    <property type="protein sequence ID" value="KAI0038283.1"/>
    <property type="molecule type" value="Genomic_DNA"/>
</dbReference>